<evidence type="ECO:0000256" key="1">
    <source>
        <dbReference type="SAM" id="MobiDB-lite"/>
    </source>
</evidence>
<feature type="compositionally biased region" description="Basic and acidic residues" evidence="1">
    <location>
        <begin position="478"/>
        <end position="490"/>
    </location>
</feature>
<organism evidence="2 3">
    <name type="scientific">Prorocentrum cordatum</name>
    <dbReference type="NCBI Taxonomy" id="2364126"/>
    <lineage>
        <taxon>Eukaryota</taxon>
        <taxon>Sar</taxon>
        <taxon>Alveolata</taxon>
        <taxon>Dinophyceae</taxon>
        <taxon>Prorocentrales</taxon>
        <taxon>Prorocentraceae</taxon>
        <taxon>Prorocentrum</taxon>
    </lineage>
</organism>
<comment type="caution">
    <text evidence="2">The sequence shown here is derived from an EMBL/GenBank/DDBJ whole genome shotgun (WGS) entry which is preliminary data.</text>
</comment>
<dbReference type="Proteomes" id="UP001189429">
    <property type="component" value="Unassembled WGS sequence"/>
</dbReference>
<evidence type="ECO:0000313" key="3">
    <source>
        <dbReference type="Proteomes" id="UP001189429"/>
    </source>
</evidence>
<feature type="region of interest" description="Disordered" evidence="1">
    <location>
        <begin position="478"/>
        <end position="504"/>
    </location>
</feature>
<proteinExistence type="predicted"/>
<evidence type="ECO:0000313" key="2">
    <source>
        <dbReference type="EMBL" id="CAK0817142.1"/>
    </source>
</evidence>
<dbReference type="EMBL" id="CAUYUJ010006369">
    <property type="protein sequence ID" value="CAK0817142.1"/>
    <property type="molecule type" value="Genomic_DNA"/>
</dbReference>
<dbReference type="InterPro" id="IPR043502">
    <property type="entry name" value="DNA/RNA_pol_sf"/>
</dbReference>
<name>A0ABN9RFH6_9DINO</name>
<dbReference type="SUPFAM" id="SSF56672">
    <property type="entry name" value="DNA/RNA polymerases"/>
    <property type="match status" value="1"/>
</dbReference>
<accession>A0ABN9RFH6</accession>
<reference evidence="2" key="1">
    <citation type="submission" date="2023-10" db="EMBL/GenBank/DDBJ databases">
        <authorList>
            <person name="Chen Y."/>
            <person name="Shah S."/>
            <person name="Dougan E. K."/>
            <person name="Thang M."/>
            <person name="Chan C."/>
        </authorList>
    </citation>
    <scope>NUCLEOTIDE SEQUENCE [LARGE SCALE GENOMIC DNA]</scope>
</reference>
<sequence>MRGASDWHDWANDAIDVMNVACAPGAQPSAVGISEGQRASLERVQSAFTSLISWPDVCDDPVPLTSVVAGPDAQRLGAWSSRMLRDRGEADALLQQVCPRGPYVDPHLSFSPATYADFLAQMLKRKMICFQAEDPNIKPIGVFCVAQKSNRLRLIFDTRTANAYFSDPPATALPSAAAFANLEAPGGRVVIAAGNIDNAFYRLKMPDGLCSYFRLPPIDRRHLEARGISGLPSGGRLQACLVVLPMGFSWAPHSCQLALKTAVARTGVPAQLIIEDGLPGVVSGPDAEAEPAAAGYVDNYLSVGAGEGRVDQALDRIAGALEPAGLRVHAPERAAESCSFLGMELRRGRWLAIKGRSVWRLRFAIEELLRRGRASGHLMRVVFGHLTWSSMARREARGILNATYAFMAAAGAEAQSLWPAVRTELWRARCLLLLLVADLAAPWASRLVASDASEEGLGVRRRQAPNDLIARCGRQCERHAGRRPATKEPMEISQSPTSPVKDPSHDLGTFGVSEEPPPRALARRRLAAGQPRVLWRPARRSALAASQARERRAALARRPLAERPPLGQLSALETMAVRSNTESQHRRVLEELVAFCQPNRVDWSDFGQLDATATRSIAWQRRAPAMTRAPLPCFAAAATAGMLAMSGRRRMAIWILLTFSCYLRPFEAQGLRGLSLVRPADLAASSAGSWAPLLHPTSGGRPGKTDLYNESVVIDLDLHLCEQFREIASRLQLQALDPTLYAPRRGGASWDLLEGRRTLEQTQRHGRWASPGSMKRYAKEAYLQDAMTRVPEWAFVLDRVAHANLREMVELGPGLRQHPRLRQQLPAPAQALIEAGLPQLRQRRFGGI</sequence>
<gene>
    <name evidence="2" type="ORF">PCOR1329_LOCUS19832</name>
</gene>
<keyword evidence="3" id="KW-1185">Reference proteome</keyword>
<protein>
    <submittedName>
        <fullName evidence="2">Uncharacterized protein</fullName>
    </submittedName>
</protein>